<dbReference type="InterPro" id="IPR008920">
    <property type="entry name" value="TF_FadR/GntR_C"/>
</dbReference>
<dbReference type="SUPFAM" id="SSF46785">
    <property type="entry name" value="Winged helix' DNA-binding domain"/>
    <property type="match status" value="1"/>
</dbReference>
<dbReference type="InterPro" id="IPR011711">
    <property type="entry name" value="GntR_C"/>
</dbReference>
<sequence length="238" mass="26997">MSVAMQMKFPTLPKENGRKSNAVYGSLRRLIMLSELNGGSILTEQSLAHEFACSQGTIREALLRLEQDGLVERRGYQGTFVTSISEAEAEILIHQRIALESAGIARACLNIDTATREFLLQSVEDYRKVRDLGDGYLLSRIDLAFHLKLFERANLPNLMPVLARTLQLVHRFMIAQRVGETFWLDLFPDQHVAIIEALGQRDPELCRKLMARHVASNIEAFHPIMFRRLFGGMDQPFA</sequence>
<dbReference type="Pfam" id="PF00392">
    <property type="entry name" value="GntR"/>
    <property type="match status" value="1"/>
</dbReference>
<dbReference type="Gene3D" id="1.10.10.10">
    <property type="entry name" value="Winged helix-like DNA-binding domain superfamily/Winged helix DNA-binding domain"/>
    <property type="match status" value="1"/>
</dbReference>
<keyword evidence="1" id="KW-0805">Transcription regulation</keyword>
<dbReference type="PANTHER" id="PTHR43537">
    <property type="entry name" value="TRANSCRIPTIONAL REGULATOR, GNTR FAMILY"/>
    <property type="match status" value="1"/>
</dbReference>
<organism evidence="5 6">
    <name type="scientific">Pannonibacter indicus</name>
    <dbReference type="NCBI Taxonomy" id="466044"/>
    <lineage>
        <taxon>Bacteria</taxon>
        <taxon>Pseudomonadati</taxon>
        <taxon>Pseudomonadota</taxon>
        <taxon>Alphaproteobacteria</taxon>
        <taxon>Hyphomicrobiales</taxon>
        <taxon>Stappiaceae</taxon>
        <taxon>Pannonibacter</taxon>
    </lineage>
</organism>
<keyword evidence="2 5" id="KW-0238">DNA-binding</keyword>
<dbReference type="CDD" id="cd07377">
    <property type="entry name" value="WHTH_GntR"/>
    <property type="match status" value="1"/>
</dbReference>
<dbReference type="SMART" id="SM00345">
    <property type="entry name" value="HTH_GNTR"/>
    <property type="match status" value="1"/>
</dbReference>
<dbReference type="SUPFAM" id="SSF48008">
    <property type="entry name" value="GntR ligand-binding domain-like"/>
    <property type="match status" value="1"/>
</dbReference>
<feature type="domain" description="HTH gntR-type" evidence="4">
    <location>
        <begin position="17"/>
        <end position="84"/>
    </location>
</feature>
<dbReference type="GO" id="GO:0003677">
    <property type="term" value="F:DNA binding"/>
    <property type="evidence" value="ECO:0007669"/>
    <property type="project" value="UniProtKB-KW"/>
</dbReference>
<evidence type="ECO:0000256" key="3">
    <source>
        <dbReference type="ARBA" id="ARBA00023163"/>
    </source>
</evidence>
<protein>
    <submittedName>
        <fullName evidence="5">DNA-binding transcriptional regulator, GntR family</fullName>
    </submittedName>
</protein>
<evidence type="ECO:0000313" key="6">
    <source>
        <dbReference type="Proteomes" id="UP000183900"/>
    </source>
</evidence>
<dbReference type="OrthoDB" id="6087511at2"/>
<dbReference type="EMBL" id="CYHE01000008">
    <property type="protein sequence ID" value="CUA97853.1"/>
    <property type="molecule type" value="Genomic_DNA"/>
</dbReference>
<evidence type="ECO:0000259" key="4">
    <source>
        <dbReference type="PROSITE" id="PS50949"/>
    </source>
</evidence>
<dbReference type="Pfam" id="PF07729">
    <property type="entry name" value="FCD"/>
    <property type="match status" value="1"/>
</dbReference>
<proteinExistence type="predicted"/>
<dbReference type="AlphaFoldDB" id="A0A0K6I468"/>
<keyword evidence="6" id="KW-1185">Reference proteome</keyword>
<dbReference type="PANTHER" id="PTHR43537:SF45">
    <property type="entry name" value="GNTR FAMILY REGULATORY PROTEIN"/>
    <property type="match status" value="1"/>
</dbReference>
<dbReference type="GO" id="GO:0003700">
    <property type="term" value="F:DNA-binding transcription factor activity"/>
    <property type="evidence" value="ECO:0007669"/>
    <property type="project" value="InterPro"/>
</dbReference>
<name>A0A0K6I468_9HYPH</name>
<dbReference type="PROSITE" id="PS50949">
    <property type="entry name" value="HTH_GNTR"/>
    <property type="match status" value="1"/>
</dbReference>
<dbReference type="InterPro" id="IPR036388">
    <property type="entry name" value="WH-like_DNA-bd_sf"/>
</dbReference>
<keyword evidence="3" id="KW-0804">Transcription</keyword>
<dbReference type="Gene3D" id="1.20.120.530">
    <property type="entry name" value="GntR ligand-binding domain-like"/>
    <property type="match status" value="1"/>
</dbReference>
<dbReference type="InterPro" id="IPR000524">
    <property type="entry name" value="Tscrpt_reg_HTH_GntR"/>
</dbReference>
<dbReference type="Proteomes" id="UP000183900">
    <property type="component" value="Unassembled WGS sequence"/>
</dbReference>
<dbReference type="SMART" id="SM00895">
    <property type="entry name" value="FCD"/>
    <property type="match status" value="1"/>
</dbReference>
<dbReference type="InterPro" id="IPR036390">
    <property type="entry name" value="WH_DNA-bd_sf"/>
</dbReference>
<evidence type="ECO:0000313" key="5">
    <source>
        <dbReference type="EMBL" id="CUA97853.1"/>
    </source>
</evidence>
<evidence type="ECO:0000256" key="1">
    <source>
        <dbReference type="ARBA" id="ARBA00023015"/>
    </source>
</evidence>
<gene>
    <name evidence="5" type="ORF">Ga0061067_108114</name>
</gene>
<reference evidence="6" key="1">
    <citation type="submission" date="2015-08" db="EMBL/GenBank/DDBJ databases">
        <authorList>
            <person name="Varghese N."/>
        </authorList>
    </citation>
    <scope>NUCLEOTIDE SEQUENCE [LARGE SCALE GENOMIC DNA]</scope>
    <source>
        <strain evidence="6">DSM 23407</strain>
    </source>
</reference>
<accession>A0A0K6I468</accession>
<evidence type="ECO:0000256" key="2">
    <source>
        <dbReference type="ARBA" id="ARBA00023125"/>
    </source>
</evidence>